<comment type="caution">
    <text evidence="1">The sequence shown here is derived from an EMBL/GenBank/DDBJ whole genome shotgun (WGS) entry which is preliminary data.</text>
</comment>
<proteinExistence type="predicted"/>
<evidence type="ECO:0000313" key="2">
    <source>
        <dbReference type="Proteomes" id="UP000828048"/>
    </source>
</evidence>
<organism evidence="1 2">
    <name type="scientific">Vaccinium darrowii</name>
    <dbReference type="NCBI Taxonomy" id="229202"/>
    <lineage>
        <taxon>Eukaryota</taxon>
        <taxon>Viridiplantae</taxon>
        <taxon>Streptophyta</taxon>
        <taxon>Embryophyta</taxon>
        <taxon>Tracheophyta</taxon>
        <taxon>Spermatophyta</taxon>
        <taxon>Magnoliopsida</taxon>
        <taxon>eudicotyledons</taxon>
        <taxon>Gunneridae</taxon>
        <taxon>Pentapetalae</taxon>
        <taxon>asterids</taxon>
        <taxon>Ericales</taxon>
        <taxon>Ericaceae</taxon>
        <taxon>Vaccinioideae</taxon>
        <taxon>Vaccinieae</taxon>
        <taxon>Vaccinium</taxon>
    </lineage>
</organism>
<gene>
    <name evidence="1" type="ORF">Vadar_000074</name>
</gene>
<dbReference type="Proteomes" id="UP000828048">
    <property type="component" value="Chromosome 1"/>
</dbReference>
<sequence>MGTAKPEHNVIQVWDGTTAAGGGCAPMPPIPRRCPSGTDTRRLYKHYSLSRFLKGCSSGRRWWLCSYATHTLPPSQQKSPFLGFSSQLCDSSQSSVGFGSNKRTDWNILYGMRGCCFSTQASVELHVGEIIDVPLAQTGEGIAECELLKWYVEEGDEVEEFQPLCEVQSDKATIEITSRYRGKVSQILHGPGEIVKVGETLLKMVVGELVVPTQIVDNVDNVQSVVSEICNSNSQSSAFKKAEIGGVLSTPAVRNLAKQYGIDISDIHGSGKDGRVTREDVLKYAANKGIFNKALASSSDYCGEKLLGGGEGDPHVSAVHGWDYGDETITLRGFRRAMVKSMTLAAKIPHFHYVEEINCDALVELKASFQKENSDPDVKHTFLPVLIKSLSMALSKYPSLNSCFNEESHTVTLKGSHNIGIAMATQHGLVVPNIKKVQSLSILEITKELSRLQQLASANKLSPDDVSGGTITLSNIGAIGGKFGSPLVNSPEVAIIALGRIQKTPHFDDDGNVYPVSVLTVNIGADHRVLDGATVARFCNEWKLFIEKPELLILQMR</sequence>
<protein>
    <submittedName>
        <fullName evidence="1">Uncharacterized protein</fullName>
    </submittedName>
</protein>
<evidence type="ECO:0000313" key="1">
    <source>
        <dbReference type="EMBL" id="KAH7841975.1"/>
    </source>
</evidence>
<reference evidence="1 2" key="1">
    <citation type="journal article" date="2021" name="Hortic Res">
        <title>High-quality reference genome and annotation aids understanding of berry development for evergreen blueberry (Vaccinium darrowii).</title>
        <authorList>
            <person name="Yu J."/>
            <person name="Hulse-Kemp A.M."/>
            <person name="Babiker E."/>
            <person name="Staton M."/>
        </authorList>
    </citation>
    <scope>NUCLEOTIDE SEQUENCE [LARGE SCALE GENOMIC DNA]</scope>
    <source>
        <strain evidence="2">cv. NJ 8807/NJ 8810</strain>
        <tissue evidence="1">Young leaf</tissue>
    </source>
</reference>
<dbReference type="EMBL" id="CM037151">
    <property type="protein sequence ID" value="KAH7841975.1"/>
    <property type="molecule type" value="Genomic_DNA"/>
</dbReference>
<keyword evidence="2" id="KW-1185">Reference proteome</keyword>
<name>A0ACB7XM27_9ERIC</name>
<accession>A0ACB7XM27</accession>